<feature type="chain" id="PRO_5013091049" evidence="1">
    <location>
        <begin position="22"/>
        <end position="81"/>
    </location>
</feature>
<organism evidence="2 3">
    <name type="scientific">Zancudomyces culisetae</name>
    <name type="common">Gut fungus</name>
    <name type="synonym">Smittium culisetae</name>
    <dbReference type="NCBI Taxonomy" id="1213189"/>
    <lineage>
        <taxon>Eukaryota</taxon>
        <taxon>Fungi</taxon>
        <taxon>Fungi incertae sedis</taxon>
        <taxon>Zoopagomycota</taxon>
        <taxon>Kickxellomycotina</taxon>
        <taxon>Harpellomycetes</taxon>
        <taxon>Harpellales</taxon>
        <taxon>Legeriomycetaceae</taxon>
        <taxon>Zancudomyces</taxon>
    </lineage>
</organism>
<name>A0A1R1PP52_ZANCU</name>
<dbReference type="AlphaFoldDB" id="A0A1R1PP52"/>
<keyword evidence="3" id="KW-1185">Reference proteome</keyword>
<gene>
    <name evidence="2" type="ORF">AX774_g3768</name>
</gene>
<reference evidence="3" key="1">
    <citation type="submission" date="2017-01" db="EMBL/GenBank/DDBJ databases">
        <authorList>
            <person name="Wang Y."/>
            <person name="White M."/>
            <person name="Kvist S."/>
            <person name="Moncalvo J.-M."/>
        </authorList>
    </citation>
    <scope>NUCLEOTIDE SEQUENCE [LARGE SCALE GENOMIC DNA]</scope>
    <source>
        <strain evidence="3">COL-18-3</strain>
    </source>
</reference>
<dbReference type="EMBL" id="LSSK01000603">
    <property type="protein sequence ID" value="OMH82747.1"/>
    <property type="molecule type" value="Genomic_DNA"/>
</dbReference>
<evidence type="ECO:0000313" key="3">
    <source>
        <dbReference type="Proteomes" id="UP000188320"/>
    </source>
</evidence>
<evidence type="ECO:0000256" key="1">
    <source>
        <dbReference type="SAM" id="SignalP"/>
    </source>
</evidence>
<comment type="caution">
    <text evidence="2">The sequence shown here is derived from an EMBL/GenBank/DDBJ whole genome shotgun (WGS) entry which is preliminary data.</text>
</comment>
<keyword evidence="1" id="KW-0732">Signal</keyword>
<accession>A0A1R1PP52</accession>
<feature type="signal peptide" evidence="1">
    <location>
        <begin position="1"/>
        <end position="21"/>
    </location>
</feature>
<protein>
    <submittedName>
        <fullName evidence="2">Uncharacterized protein</fullName>
    </submittedName>
</protein>
<dbReference type="Proteomes" id="UP000188320">
    <property type="component" value="Unassembled WGS sequence"/>
</dbReference>
<evidence type="ECO:0000313" key="2">
    <source>
        <dbReference type="EMBL" id="OMH82747.1"/>
    </source>
</evidence>
<sequence>MVKPKLALLAAAVSTFPGTSAQSFGCKDGSEAILLCRERNYNGVCTANANFISTDLWNFPEDLKSGPLSMKWVAFGQAANE</sequence>
<proteinExistence type="predicted"/>